<reference evidence="5" key="1">
    <citation type="submission" date="2016-10" db="EMBL/GenBank/DDBJ databases">
        <authorList>
            <person name="Varghese N."/>
            <person name="Submissions S."/>
        </authorList>
    </citation>
    <scope>NUCLEOTIDE SEQUENCE [LARGE SCALE GENOMIC DNA]</scope>
    <source>
        <strain evidence="5">UNC267MFSha1.1M11</strain>
    </source>
</reference>
<name>A0A1G4VLH1_9MYCO</name>
<dbReference type="RefSeq" id="WP_090354633.1">
    <property type="nucleotide sequence ID" value="NZ_FMUB01000002.1"/>
</dbReference>
<dbReference type="Pfam" id="PF00581">
    <property type="entry name" value="Rhodanese"/>
    <property type="match status" value="2"/>
</dbReference>
<evidence type="ECO:0000313" key="5">
    <source>
        <dbReference type="Proteomes" id="UP000199707"/>
    </source>
</evidence>
<dbReference type="CDD" id="cd01449">
    <property type="entry name" value="TST_Repeat_2"/>
    <property type="match status" value="1"/>
</dbReference>
<dbReference type="PROSITE" id="PS50206">
    <property type="entry name" value="RHODANESE_3"/>
    <property type="match status" value="2"/>
</dbReference>
<dbReference type="GO" id="GO:0004792">
    <property type="term" value="F:thiosulfate-cyanide sulfurtransferase activity"/>
    <property type="evidence" value="ECO:0007669"/>
    <property type="project" value="TreeGrafter"/>
</dbReference>
<keyword evidence="4" id="KW-0670">Pyruvate</keyword>
<dbReference type="SUPFAM" id="SSF52821">
    <property type="entry name" value="Rhodanese/Cell cycle control phosphatase"/>
    <property type="match status" value="2"/>
</dbReference>
<sequence>MSENPVVGARELAAELAGPQAPVLLDASLILHRPEFDGDYRTDSGRHLWQSGHLPGAIHVEVDADFAVSAPTHNQHPPAQVLAERAARFGIGPDTPTVVYDSTGGFWAARVWYLLRWIGVPVRVLDGGLAAWSAAGLPTDAGSTQPLPVPPWRVRAIRDAWIDLDELREIDSSAANLVCALSPAAFTGAEPTRYHRRGHIPGSRNVAARSLLDQRGLLLPPTEITALYRDAGADLDREVLLYCGGGISATVNALALVAAGIERLRVYDGSLEEWSADPSLPLTVG</sequence>
<feature type="domain" description="Rhodanese" evidence="3">
    <location>
        <begin position="38"/>
        <end position="141"/>
    </location>
</feature>
<organism evidence="4 5">
    <name type="scientific">Mycolicibacterium fluoranthenivorans</name>
    <dbReference type="NCBI Taxonomy" id="258505"/>
    <lineage>
        <taxon>Bacteria</taxon>
        <taxon>Bacillati</taxon>
        <taxon>Actinomycetota</taxon>
        <taxon>Actinomycetes</taxon>
        <taxon>Mycobacteriales</taxon>
        <taxon>Mycobacteriaceae</taxon>
        <taxon>Mycolicibacterium</taxon>
    </lineage>
</organism>
<evidence type="ECO:0000259" key="3">
    <source>
        <dbReference type="PROSITE" id="PS50206"/>
    </source>
</evidence>
<dbReference type="InterPro" id="IPR001763">
    <property type="entry name" value="Rhodanese-like_dom"/>
</dbReference>
<dbReference type="Gene3D" id="3.40.250.10">
    <property type="entry name" value="Rhodanese-like domain"/>
    <property type="match status" value="2"/>
</dbReference>
<dbReference type="STRING" id="1502745.SAMN02799620_01257"/>
<dbReference type="AlphaFoldDB" id="A0A1G4VLH1"/>
<protein>
    <submittedName>
        <fullName evidence="4">Thiosulfate/3-mercaptopyruvate sulfurtransferase</fullName>
    </submittedName>
</protein>
<dbReference type="Proteomes" id="UP000199707">
    <property type="component" value="Unassembled WGS sequence"/>
</dbReference>
<dbReference type="InterPro" id="IPR045078">
    <property type="entry name" value="TST/MPST-like"/>
</dbReference>
<evidence type="ECO:0000256" key="1">
    <source>
        <dbReference type="ARBA" id="ARBA00022679"/>
    </source>
</evidence>
<keyword evidence="1 4" id="KW-0808">Transferase</keyword>
<proteinExistence type="predicted"/>
<accession>A0A1G4VLH1</accession>
<dbReference type="SMART" id="SM00450">
    <property type="entry name" value="RHOD"/>
    <property type="match status" value="2"/>
</dbReference>
<gene>
    <name evidence="4" type="ORF">SAMN02799620_01257</name>
</gene>
<dbReference type="PANTHER" id="PTHR11364">
    <property type="entry name" value="THIOSULFATE SULFERTANSFERASE"/>
    <property type="match status" value="1"/>
</dbReference>
<dbReference type="CDD" id="cd01448">
    <property type="entry name" value="TST_Repeat_1"/>
    <property type="match status" value="1"/>
</dbReference>
<keyword evidence="2" id="KW-0677">Repeat</keyword>
<dbReference type="EMBL" id="FMUB01000002">
    <property type="protein sequence ID" value="SCX08527.1"/>
    <property type="molecule type" value="Genomic_DNA"/>
</dbReference>
<dbReference type="PANTHER" id="PTHR11364:SF27">
    <property type="entry name" value="SULFURTRANSFERASE"/>
    <property type="match status" value="1"/>
</dbReference>
<evidence type="ECO:0000313" key="4">
    <source>
        <dbReference type="EMBL" id="SCX08527.1"/>
    </source>
</evidence>
<dbReference type="InterPro" id="IPR036873">
    <property type="entry name" value="Rhodanese-like_dom_sf"/>
</dbReference>
<feature type="domain" description="Rhodanese" evidence="3">
    <location>
        <begin position="182"/>
        <end position="283"/>
    </location>
</feature>
<evidence type="ECO:0000256" key="2">
    <source>
        <dbReference type="ARBA" id="ARBA00022737"/>
    </source>
</evidence>